<gene>
    <name evidence="2" type="ORF">IFM89_009494</name>
</gene>
<feature type="domain" description="F-box" evidence="1">
    <location>
        <begin position="37"/>
        <end position="84"/>
    </location>
</feature>
<dbReference type="AlphaFoldDB" id="A0A835H292"/>
<dbReference type="Pfam" id="PF08268">
    <property type="entry name" value="FBA_3"/>
    <property type="match status" value="1"/>
</dbReference>
<sequence length="262" mass="30278">MGKCYSKLPHVKVPLICFQKGKSTHSVAAETMNPILLEVFPNIPDDVLLEILRRIPTKSLLRFKCVSKHWCSSIEDPTFVYSHLALATEKELEVYTLGGRGNSWKNIKCPSDFRFGNYCGKITYANGNLHWRFDCTTLSRMITFNLSDEEFRTIGVPDVILMNQDYDLLEFGGYVTLMHAPSNERKALSLWVLKDYNKRVWVKQWTFQLPHEPLYDSGLLLISNNIILMQSKENEFHYACHYDNLGQLLKCKPYHGYGTVKV</sequence>
<keyword evidence="3" id="KW-1185">Reference proteome</keyword>
<dbReference type="Gene3D" id="1.20.1280.50">
    <property type="match status" value="1"/>
</dbReference>
<dbReference type="Proteomes" id="UP000631114">
    <property type="component" value="Unassembled WGS sequence"/>
</dbReference>
<name>A0A835H292_9MAGN</name>
<dbReference type="InterPro" id="IPR013187">
    <property type="entry name" value="F-box-assoc_dom_typ3"/>
</dbReference>
<dbReference type="PANTHER" id="PTHR31111">
    <property type="entry name" value="BNAA05G37150D PROTEIN-RELATED"/>
    <property type="match status" value="1"/>
</dbReference>
<dbReference type="PROSITE" id="PS50181">
    <property type="entry name" value="FBOX"/>
    <property type="match status" value="1"/>
</dbReference>
<comment type="caution">
    <text evidence="2">The sequence shown here is derived from an EMBL/GenBank/DDBJ whole genome shotgun (WGS) entry which is preliminary data.</text>
</comment>
<dbReference type="SMART" id="SM00256">
    <property type="entry name" value="FBOX"/>
    <property type="match status" value="1"/>
</dbReference>
<dbReference type="CDD" id="cd22157">
    <property type="entry name" value="F-box_AtFBW1-like"/>
    <property type="match status" value="1"/>
</dbReference>
<evidence type="ECO:0000313" key="3">
    <source>
        <dbReference type="Proteomes" id="UP000631114"/>
    </source>
</evidence>
<evidence type="ECO:0000259" key="1">
    <source>
        <dbReference type="PROSITE" id="PS50181"/>
    </source>
</evidence>
<dbReference type="OrthoDB" id="5319261at2759"/>
<proteinExistence type="predicted"/>
<dbReference type="PANTHER" id="PTHR31111:SF136">
    <property type="entry name" value="F-BOX ASSOCIATED DOMAIN-CONTAINING PROTEIN"/>
    <property type="match status" value="1"/>
</dbReference>
<organism evidence="2 3">
    <name type="scientific">Coptis chinensis</name>
    <dbReference type="NCBI Taxonomy" id="261450"/>
    <lineage>
        <taxon>Eukaryota</taxon>
        <taxon>Viridiplantae</taxon>
        <taxon>Streptophyta</taxon>
        <taxon>Embryophyta</taxon>
        <taxon>Tracheophyta</taxon>
        <taxon>Spermatophyta</taxon>
        <taxon>Magnoliopsida</taxon>
        <taxon>Ranunculales</taxon>
        <taxon>Ranunculaceae</taxon>
        <taxon>Coptidoideae</taxon>
        <taxon>Coptis</taxon>
    </lineage>
</organism>
<reference evidence="2 3" key="1">
    <citation type="submission" date="2020-10" db="EMBL/GenBank/DDBJ databases">
        <title>The Coptis chinensis genome and diversification of protoberbering-type alkaloids.</title>
        <authorList>
            <person name="Wang B."/>
            <person name="Shu S."/>
            <person name="Song C."/>
            <person name="Liu Y."/>
        </authorList>
    </citation>
    <scope>NUCLEOTIDE SEQUENCE [LARGE SCALE GENOMIC DNA]</scope>
    <source>
        <strain evidence="2">HL-2020</strain>
        <tissue evidence="2">Leaf</tissue>
    </source>
</reference>
<evidence type="ECO:0000313" key="2">
    <source>
        <dbReference type="EMBL" id="KAF9591886.1"/>
    </source>
</evidence>
<dbReference type="EMBL" id="JADFTS010000008">
    <property type="protein sequence ID" value="KAF9591886.1"/>
    <property type="molecule type" value="Genomic_DNA"/>
</dbReference>
<accession>A0A835H292</accession>
<dbReference type="SUPFAM" id="SSF81383">
    <property type="entry name" value="F-box domain"/>
    <property type="match status" value="1"/>
</dbReference>
<dbReference type="InterPro" id="IPR017451">
    <property type="entry name" value="F-box-assoc_interact_dom"/>
</dbReference>
<dbReference type="InterPro" id="IPR001810">
    <property type="entry name" value="F-box_dom"/>
</dbReference>
<dbReference type="Pfam" id="PF00646">
    <property type="entry name" value="F-box"/>
    <property type="match status" value="1"/>
</dbReference>
<dbReference type="InterPro" id="IPR036047">
    <property type="entry name" value="F-box-like_dom_sf"/>
</dbReference>
<protein>
    <recommendedName>
        <fullName evidence="1">F-box domain-containing protein</fullName>
    </recommendedName>
</protein>
<dbReference type="NCBIfam" id="TIGR01640">
    <property type="entry name" value="F_box_assoc_1"/>
    <property type="match status" value="1"/>
</dbReference>